<dbReference type="EMBL" id="CAKLBY020000246">
    <property type="protein sequence ID" value="CAK7939482.1"/>
    <property type="molecule type" value="Genomic_DNA"/>
</dbReference>
<evidence type="ECO:0000313" key="3">
    <source>
        <dbReference type="Proteomes" id="UP001162060"/>
    </source>
</evidence>
<dbReference type="Proteomes" id="UP001162060">
    <property type="component" value="Unassembled WGS sequence"/>
</dbReference>
<accession>A0AAV1V1C9</accession>
<evidence type="ECO:0000256" key="1">
    <source>
        <dbReference type="SAM" id="MobiDB-lite"/>
    </source>
</evidence>
<name>A0AAV1V1C9_9STRA</name>
<protein>
    <submittedName>
        <fullName evidence="2">Uncharacterized protein</fullName>
    </submittedName>
</protein>
<dbReference type="AlphaFoldDB" id="A0AAV1V1C9"/>
<proteinExistence type="predicted"/>
<reference evidence="2" key="1">
    <citation type="submission" date="2024-01" db="EMBL/GenBank/DDBJ databases">
        <authorList>
            <person name="Webb A."/>
        </authorList>
    </citation>
    <scope>NUCLEOTIDE SEQUENCE</scope>
    <source>
        <strain evidence="2">Pm1</strain>
    </source>
</reference>
<feature type="region of interest" description="Disordered" evidence="1">
    <location>
        <begin position="1"/>
        <end position="43"/>
    </location>
</feature>
<gene>
    <name evidence="2" type="ORF">PM001_LOCUS24632</name>
</gene>
<comment type="caution">
    <text evidence="2">The sequence shown here is derived from an EMBL/GenBank/DDBJ whole genome shotgun (WGS) entry which is preliminary data.</text>
</comment>
<feature type="compositionally biased region" description="Basic and acidic residues" evidence="1">
    <location>
        <begin position="15"/>
        <end position="36"/>
    </location>
</feature>
<organism evidence="2 3">
    <name type="scientific">Peronospora matthiolae</name>
    <dbReference type="NCBI Taxonomy" id="2874970"/>
    <lineage>
        <taxon>Eukaryota</taxon>
        <taxon>Sar</taxon>
        <taxon>Stramenopiles</taxon>
        <taxon>Oomycota</taxon>
        <taxon>Peronosporomycetes</taxon>
        <taxon>Peronosporales</taxon>
        <taxon>Peronosporaceae</taxon>
        <taxon>Peronospora</taxon>
    </lineage>
</organism>
<sequence>MFASTLSKKGAPLHSIREIFKTEETGNEGARDERTRSTPALST</sequence>
<evidence type="ECO:0000313" key="2">
    <source>
        <dbReference type="EMBL" id="CAK7939482.1"/>
    </source>
</evidence>